<dbReference type="EMBL" id="FWEV01000097">
    <property type="protein sequence ID" value="SLM29514.1"/>
    <property type="molecule type" value="Genomic_DNA"/>
</dbReference>
<keyword evidence="1" id="KW-0808">Transferase</keyword>
<dbReference type="OrthoDB" id="5416804at2"/>
<reference evidence="1 2" key="1">
    <citation type="submission" date="2017-03" db="EMBL/GenBank/DDBJ databases">
        <authorList>
            <person name="Afonso C.L."/>
            <person name="Miller P.J."/>
            <person name="Scott M.A."/>
            <person name="Spackman E."/>
            <person name="Goraichik I."/>
            <person name="Dimitrov K.M."/>
            <person name="Suarez D.L."/>
            <person name="Swayne D.E."/>
        </authorList>
    </citation>
    <scope>NUCLEOTIDE SEQUENCE [LARGE SCALE GENOMIC DNA]</scope>
    <source>
        <strain evidence="1">PRJEB14757</strain>
    </source>
</reference>
<dbReference type="GO" id="GO:0016740">
    <property type="term" value="F:transferase activity"/>
    <property type="evidence" value="ECO:0007669"/>
    <property type="project" value="UniProtKB-KW"/>
</dbReference>
<evidence type="ECO:0000313" key="1">
    <source>
        <dbReference type="EMBL" id="SLM29514.1"/>
    </source>
</evidence>
<dbReference type="EC" id="2.7.4.14" evidence="1"/>
<proteinExistence type="predicted"/>
<gene>
    <name evidence="1" type="primary">cmk</name>
    <name evidence="1" type="ORF">MTBBW1_1860004</name>
</gene>
<protein>
    <submittedName>
        <fullName evidence="1">Cmk2</fullName>
        <ecNumber evidence="1">2.7.4.14</ecNumber>
    </submittedName>
</protein>
<dbReference type="RefSeq" id="WP_080806528.1">
    <property type="nucleotide sequence ID" value="NZ_LT828554.1"/>
</dbReference>
<dbReference type="Proteomes" id="UP000191931">
    <property type="component" value="Unassembled WGS sequence"/>
</dbReference>
<evidence type="ECO:0000313" key="2">
    <source>
        <dbReference type="Proteomes" id="UP000191931"/>
    </source>
</evidence>
<dbReference type="STRING" id="1246637.MTBBW1_1860004"/>
<keyword evidence="2" id="KW-1185">Reference proteome</keyword>
<sequence length="264" mass="29747">MPIVTISRGSYNRGRAVAEKLAQKIGYTCISRDEVIENLDEFHLQEIKLVRGLNDAFSVLDRFPNGKKRFVSAIRAALLQRFMAGNVVYHGLVGHHFVKTISHVLKVRIIADTESRVADEMNREDISAEKARFILKSDDEERRKWCMFLYGIDLFDAEIYNLVIRVGHLSEDDAVDIITNAVKLPSFQETAQSRAELADSALSSIVTYALFDFPSASVSARDGHVKVVLKVPEDQCSVIKERIEAKLSAIDAVKEQSIIIDPYY</sequence>
<dbReference type="AlphaFoldDB" id="A0A1W1HAI6"/>
<organism evidence="1 2">
    <name type="scientific">Desulfamplus magnetovallimortis</name>
    <dbReference type="NCBI Taxonomy" id="1246637"/>
    <lineage>
        <taxon>Bacteria</taxon>
        <taxon>Pseudomonadati</taxon>
        <taxon>Thermodesulfobacteriota</taxon>
        <taxon>Desulfobacteria</taxon>
        <taxon>Desulfobacterales</taxon>
        <taxon>Desulfobacteraceae</taxon>
        <taxon>Desulfamplus</taxon>
    </lineage>
</organism>
<dbReference type="Gene3D" id="3.40.50.300">
    <property type="entry name" value="P-loop containing nucleotide triphosphate hydrolases"/>
    <property type="match status" value="1"/>
</dbReference>
<dbReference type="Pfam" id="PF13189">
    <property type="entry name" value="Cytidylate_kin2"/>
    <property type="match status" value="1"/>
</dbReference>
<accession>A0A1W1HAI6</accession>
<dbReference type="InterPro" id="IPR027417">
    <property type="entry name" value="P-loop_NTPase"/>
</dbReference>
<name>A0A1W1HAI6_9BACT</name>